<proteinExistence type="predicted"/>
<sequence length="97" mass="10768">MFSNTQISLCCRRPAPLSSQELPPPPRHLHPPQHPTRHSFAGIGTQSADDINTVLRDVLLRNHLIAATWTSSASSAPNLTKLIQAAKWTQPQFKTQH</sequence>
<accession>A0AAV9E985</accession>
<keyword evidence="3" id="KW-1185">Reference proteome</keyword>
<evidence type="ECO:0000256" key="1">
    <source>
        <dbReference type="SAM" id="MobiDB-lite"/>
    </source>
</evidence>
<organism evidence="2 3">
    <name type="scientific">Acorus calamus</name>
    <name type="common">Sweet flag</name>
    <dbReference type="NCBI Taxonomy" id="4465"/>
    <lineage>
        <taxon>Eukaryota</taxon>
        <taxon>Viridiplantae</taxon>
        <taxon>Streptophyta</taxon>
        <taxon>Embryophyta</taxon>
        <taxon>Tracheophyta</taxon>
        <taxon>Spermatophyta</taxon>
        <taxon>Magnoliopsida</taxon>
        <taxon>Liliopsida</taxon>
        <taxon>Acoraceae</taxon>
        <taxon>Acorus</taxon>
    </lineage>
</organism>
<evidence type="ECO:0000313" key="3">
    <source>
        <dbReference type="Proteomes" id="UP001180020"/>
    </source>
</evidence>
<feature type="region of interest" description="Disordered" evidence="1">
    <location>
        <begin position="13"/>
        <end position="45"/>
    </location>
</feature>
<reference evidence="2" key="2">
    <citation type="submission" date="2023-06" db="EMBL/GenBank/DDBJ databases">
        <authorList>
            <person name="Ma L."/>
            <person name="Liu K.-W."/>
            <person name="Li Z."/>
            <person name="Hsiao Y.-Y."/>
            <person name="Qi Y."/>
            <person name="Fu T."/>
            <person name="Tang G."/>
            <person name="Zhang D."/>
            <person name="Sun W.-H."/>
            <person name="Liu D.-K."/>
            <person name="Li Y."/>
            <person name="Chen G.-Z."/>
            <person name="Liu X.-D."/>
            <person name="Liao X.-Y."/>
            <person name="Jiang Y.-T."/>
            <person name="Yu X."/>
            <person name="Hao Y."/>
            <person name="Huang J."/>
            <person name="Zhao X.-W."/>
            <person name="Ke S."/>
            <person name="Chen Y.-Y."/>
            <person name="Wu W.-L."/>
            <person name="Hsu J.-L."/>
            <person name="Lin Y.-F."/>
            <person name="Huang M.-D."/>
            <person name="Li C.-Y."/>
            <person name="Huang L."/>
            <person name="Wang Z.-W."/>
            <person name="Zhao X."/>
            <person name="Zhong W.-Y."/>
            <person name="Peng D.-H."/>
            <person name="Ahmad S."/>
            <person name="Lan S."/>
            <person name="Zhang J.-S."/>
            <person name="Tsai W.-C."/>
            <person name="Van De Peer Y."/>
            <person name="Liu Z.-J."/>
        </authorList>
    </citation>
    <scope>NUCLEOTIDE SEQUENCE</scope>
    <source>
        <strain evidence="2">CP</strain>
        <tissue evidence="2">Leaves</tissue>
    </source>
</reference>
<gene>
    <name evidence="2" type="ORF">QJS10_CPA08g01489</name>
</gene>
<evidence type="ECO:0000313" key="2">
    <source>
        <dbReference type="EMBL" id="KAK1309721.1"/>
    </source>
</evidence>
<protein>
    <submittedName>
        <fullName evidence="2">Uncharacterized protein</fullName>
    </submittedName>
</protein>
<dbReference type="AlphaFoldDB" id="A0AAV9E985"/>
<comment type="caution">
    <text evidence="2">The sequence shown here is derived from an EMBL/GenBank/DDBJ whole genome shotgun (WGS) entry which is preliminary data.</text>
</comment>
<reference evidence="2" key="1">
    <citation type="journal article" date="2023" name="Nat. Commun.">
        <title>Diploid and tetraploid genomes of Acorus and the evolution of monocots.</title>
        <authorList>
            <person name="Ma L."/>
            <person name="Liu K.W."/>
            <person name="Li Z."/>
            <person name="Hsiao Y.Y."/>
            <person name="Qi Y."/>
            <person name="Fu T."/>
            <person name="Tang G.D."/>
            <person name="Zhang D."/>
            <person name="Sun W.H."/>
            <person name="Liu D.K."/>
            <person name="Li Y."/>
            <person name="Chen G.Z."/>
            <person name="Liu X.D."/>
            <person name="Liao X.Y."/>
            <person name="Jiang Y.T."/>
            <person name="Yu X."/>
            <person name="Hao Y."/>
            <person name="Huang J."/>
            <person name="Zhao X.W."/>
            <person name="Ke S."/>
            <person name="Chen Y.Y."/>
            <person name="Wu W.L."/>
            <person name="Hsu J.L."/>
            <person name="Lin Y.F."/>
            <person name="Huang M.D."/>
            <person name="Li C.Y."/>
            <person name="Huang L."/>
            <person name="Wang Z.W."/>
            <person name="Zhao X."/>
            <person name="Zhong W.Y."/>
            <person name="Peng D.H."/>
            <person name="Ahmad S."/>
            <person name="Lan S."/>
            <person name="Zhang J.S."/>
            <person name="Tsai W.C."/>
            <person name="Van de Peer Y."/>
            <person name="Liu Z.J."/>
        </authorList>
    </citation>
    <scope>NUCLEOTIDE SEQUENCE</scope>
    <source>
        <strain evidence="2">CP</strain>
    </source>
</reference>
<name>A0AAV9E985_ACOCL</name>
<feature type="compositionally biased region" description="Basic residues" evidence="1">
    <location>
        <begin position="27"/>
        <end position="37"/>
    </location>
</feature>
<dbReference type="EMBL" id="JAUJYO010000008">
    <property type="protein sequence ID" value="KAK1309721.1"/>
    <property type="molecule type" value="Genomic_DNA"/>
</dbReference>
<dbReference type="Proteomes" id="UP001180020">
    <property type="component" value="Unassembled WGS sequence"/>
</dbReference>